<name>A0ABU2WJG1_9GAMM</name>
<accession>A0ABU2WJG1</accession>
<gene>
    <name evidence="2" type="ORF">RM530_09945</name>
</gene>
<dbReference type="RefSeq" id="WP_311365076.1">
    <property type="nucleotide sequence ID" value="NZ_JAVRIC010000012.1"/>
</dbReference>
<keyword evidence="1" id="KW-0732">Signal</keyword>
<feature type="signal peptide" evidence="1">
    <location>
        <begin position="1"/>
        <end position="26"/>
    </location>
</feature>
<dbReference type="Proteomes" id="UP001254608">
    <property type="component" value="Unassembled WGS sequence"/>
</dbReference>
<evidence type="ECO:0000256" key="1">
    <source>
        <dbReference type="SAM" id="SignalP"/>
    </source>
</evidence>
<comment type="caution">
    <text evidence="2">The sequence shown here is derived from an EMBL/GenBank/DDBJ whole genome shotgun (WGS) entry which is preliminary data.</text>
</comment>
<evidence type="ECO:0000313" key="3">
    <source>
        <dbReference type="Proteomes" id="UP001254608"/>
    </source>
</evidence>
<dbReference type="InterPro" id="IPR016866">
    <property type="entry name" value="UCP028069"/>
</dbReference>
<protein>
    <submittedName>
        <fullName evidence="2">DUF3450 domain-containing protein</fullName>
    </submittedName>
</protein>
<evidence type="ECO:0000313" key="2">
    <source>
        <dbReference type="EMBL" id="MDT0497683.1"/>
    </source>
</evidence>
<dbReference type="Pfam" id="PF11932">
    <property type="entry name" value="DUF3450"/>
    <property type="match status" value="1"/>
</dbReference>
<organism evidence="2 3">
    <name type="scientific">Banduia mediterranea</name>
    <dbReference type="NCBI Taxonomy" id="3075609"/>
    <lineage>
        <taxon>Bacteria</taxon>
        <taxon>Pseudomonadati</taxon>
        <taxon>Pseudomonadota</taxon>
        <taxon>Gammaproteobacteria</taxon>
        <taxon>Nevskiales</taxon>
        <taxon>Algiphilaceae</taxon>
        <taxon>Banduia</taxon>
    </lineage>
</organism>
<feature type="chain" id="PRO_5045491248" evidence="1">
    <location>
        <begin position="27"/>
        <end position="260"/>
    </location>
</feature>
<dbReference type="EMBL" id="JAVRIC010000012">
    <property type="protein sequence ID" value="MDT0497683.1"/>
    <property type="molecule type" value="Genomic_DNA"/>
</dbReference>
<reference evidence="2 3" key="1">
    <citation type="submission" date="2023-09" db="EMBL/GenBank/DDBJ databases">
        <authorList>
            <person name="Rey-Velasco X."/>
        </authorList>
    </citation>
    <scope>NUCLEOTIDE SEQUENCE [LARGE SCALE GENOMIC DNA]</scope>
    <source>
        <strain evidence="2 3">W345</strain>
    </source>
</reference>
<keyword evidence="3" id="KW-1185">Reference proteome</keyword>
<dbReference type="PIRSF" id="PIRSF028069">
    <property type="entry name" value="UCP028069"/>
    <property type="match status" value="1"/>
</dbReference>
<sequence>MRRLRSGRAAILAGVLIIVGTGTAAAQDSAAQVDQALDSTMQRQRDNIRSQTRINQLDDATREALQRYRAALWQSQQLDAYAGQLDQLLGTQSEEMASLRSQLDELQVTEREILPLMLRMLDGLEQFVDEDLPFLQGERQERVDNLRRSFADPATSTAENFSRLIDAYRVEYEYGRGLGAERAALDEDGAVVDILRVGRVGLFYRQLDGAEVGAWDAQQQAWHVLPDRFEPDIRQGLRIARETAAASMLVLPLAAPGAPQ</sequence>
<proteinExistence type="predicted"/>